<sequence>MSPIPVGVQLYSVREDCARDLPGTLKSIAQMGYEGVEFAGFYGHSARQLRQWLEENGLKCCGAHIPLSDLSEETFQQTVEFHLELGNPYLVVPWLPEEFRSSRAAWLKTAEYFSQLSERLEPHGLRLGYHNHDFEFDWMDGEVQFDIFFSATNPKVFMQLDTGNAMHGNADPLEYLQRYSDRAVTIHLKEYSSKNPLALPGEGEVPWQDVFAMCECCDVTEWYIVEQEQYAVPPLETIARCREFLRKMGR</sequence>
<evidence type="ECO:0000313" key="2">
    <source>
        <dbReference type="EMBL" id="BAJ63280.1"/>
    </source>
</evidence>
<name>E8N4B6_ANATU</name>
<dbReference type="InterPro" id="IPR013022">
    <property type="entry name" value="Xyl_isomerase-like_TIM-brl"/>
</dbReference>
<keyword evidence="3" id="KW-1185">Reference proteome</keyword>
<protein>
    <recommendedName>
        <fullName evidence="1">Xylose isomerase-like TIM barrel domain-containing protein</fullName>
    </recommendedName>
</protein>
<dbReference type="STRING" id="926569.ANT_12460"/>
<dbReference type="SUPFAM" id="SSF51658">
    <property type="entry name" value="Xylose isomerase-like"/>
    <property type="match status" value="1"/>
</dbReference>
<dbReference type="eggNOG" id="COG1082">
    <property type="taxonomic scope" value="Bacteria"/>
</dbReference>
<dbReference type="RefSeq" id="WP_013559668.1">
    <property type="nucleotide sequence ID" value="NC_014960.1"/>
</dbReference>
<dbReference type="OrthoDB" id="9798407at2"/>
<dbReference type="EMBL" id="AP012029">
    <property type="protein sequence ID" value="BAJ63280.1"/>
    <property type="molecule type" value="Genomic_DNA"/>
</dbReference>
<dbReference type="AlphaFoldDB" id="E8N4B6"/>
<dbReference type="Gene3D" id="3.20.20.150">
    <property type="entry name" value="Divalent-metal-dependent TIM barrel enzymes"/>
    <property type="match status" value="1"/>
</dbReference>
<proteinExistence type="predicted"/>
<reference evidence="2 3" key="1">
    <citation type="submission" date="2010-12" db="EMBL/GenBank/DDBJ databases">
        <title>Whole genome sequence of Anaerolinea thermophila UNI-1.</title>
        <authorList>
            <person name="Narita-Yamada S."/>
            <person name="Kishi E."/>
            <person name="Watanabe Y."/>
            <person name="Takasaki K."/>
            <person name="Ankai A."/>
            <person name="Oguchi A."/>
            <person name="Fukui S."/>
            <person name="Takahashi M."/>
            <person name="Yashiro I."/>
            <person name="Hosoyama A."/>
            <person name="Sekiguchi Y."/>
            <person name="Hanada S."/>
            <person name="Fujita N."/>
        </authorList>
    </citation>
    <scope>NUCLEOTIDE SEQUENCE [LARGE SCALE GENOMIC DNA]</scope>
    <source>
        <strain evidence="3">DSM 14523 / JCM 11388 / NBRC 100420 / UNI-1</strain>
    </source>
</reference>
<dbReference type="InterPro" id="IPR036237">
    <property type="entry name" value="Xyl_isomerase-like_sf"/>
</dbReference>
<dbReference type="HOGENOM" id="CLU_059523_1_2_0"/>
<evidence type="ECO:0000313" key="3">
    <source>
        <dbReference type="Proteomes" id="UP000008922"/>
    </source>
</evidence>
<organism evidence="2 3">
    <name type="scientific">Anaerolinea thermophila (strain DSM 14523 / JCM 11388 / NBRC 100420 / UNI-1)</name>
    <dbReference type="NCBI Taxonomy" id="926569"/>
    <lineage>
        <taxon>Bacteria</taxon>
        <taxon>Bacillati</taxon>
        <taxon>Chloroflexota</taxon>
        <taxon>Anaerolineae</taxon>
        <taxon>Anaerolineales</taxon>
        <taxon>Anaerolineaceae</taxon>
        <taxon>Anaerolinea</taxon>
    </lineage>
</organism>
<dbReference type="Pfam" id="PF01261">
    <property type="entry name" value="AP_endonuc_2"/>
    <property type="match status" value="1"/>
</dbReference>
<dbReference type="PANTHER" id="PTHR12110:SF41">
    <property type="entry name" value="INOSOSE DEHYDRATASE"/>
    <property type="match status" value="1"/>
</dbReference>
<dbReference type="InParanoid" id="E8N4B6"/>
<dbReference type="PANTHER" id="PTHR12110">
    <property type="entry name" value="HYDROXYPYRUVATE ISOMERASE"/>
    <property type="match status" value="1"/>
</dbReference>
<dbReference type="KEGG" id="atm:ANT_12460"/>
<dbReference type="FunCoup" id="E8N4B6">
    <property type="interactions" value="17"/>
</dbReference>
<dbReference type="InterPro" id="IPR050312">
    <property type="entry name" value="IolE/XylAMocC-like"/>
</dbReference>
<evidence type="ECO:0000259" key="1">
    <source>
        <dbReference type="Pfam" id="PF01261"/>
    </source>
</evidence>
<dbReference type="Proteomes" id="UP000008922">
    <property type="component" value="Chromosome"/>
</dbReference>
<gene>
    <name evidence="2" type="ordered locus">ANT_12460</name>
</gene>
<feature type="domain" description="Xylose isomerase-like TIM barrel" evidence="1">
    <location>
        <begin position="27"/>
        <end position="247"/>
    </location>
</feature>
<accession>E8N4B6</accession>